<proteinExistence type="predicted"/>
<comment type="caution">
    <text evidence="1">The sequence shown here is derived from an EMBL/GenBank/DDBJ whole genome shotgun (WGS) entry which is preliminary data.</text>
</comment>
<evidence type="ECO:0008006" key="3">
    <source>
        <dbReference type="Google" id="ProtNLM"/>
    </source>
</evidence>
<organism evidence="1 2">
    <name type="scientific">Nocardiopsis tropica</name>
    <dbReference type="NCBI Taxonomy" id="109330"/>
    <lineage>
        <taxon>Bacteria</taxon>
        <taxon>Bacillati</taxon>
        <taxon>Actinomycetota</taxon>
        <taxon>Actinomycetes</taxon>
        <taxon>Streptosporangiales</taxon>
        <taxon>Nocardiopsidaceae</taxon>
        <taxon>Nocardiopsis</taxon>
    </lineage>
</organism>
<evidence type="ECO:0000313" key="1">
    <source>
        <dbReference type="EMBL" id="MEE2055831.1"/>
    </source>
</evidence>
<gene>
    <name evidence="1" type="ORF">Q8A49_35555</name>
</gene>
<sequence>MSVLVEPLLIAWLTQDLNPQVEVTTETPPYLEERVPLLQVARIYGHDDGFRLDRPAVDVTAFAADRLAAARLAGRARDSVLRLWRHGAFAGAVVTDVAISTAPRWLPYDNTAVRRYAATYQITTHPA</sequence>
<name>A0ABU7L2R3_9ACTN</name>
<accession>A0ABU7L2R3</accession>
<protein>
    <recommendedName>
        <fullName evidence="3">Tail terminator</fullName>
    </recommendedName>
</protein>
<dbReference type="EMBL" id="JAUUCC010000234">
    <property type="protein sequence ID" value="MEE2055831.1"/>
    <property type="molecule type" value="Genomic_DNA"/>
</dbReference>
<dbReference type="RefSeq" id="WP_330162550.1">
    <property type="nucleotide sequence ID" value="NZ_JAUUCC010000234.1"/>
</dbReference>
<reference evidence="1 2" key="1">
    <citation type="submission" date="2023-07" db="EMBL/GenBank/DDBJ databases">
        <authorList>
            <person name="Girao M."/>
            <person name="Carvalho M.F."/>
        </authorList>
    </citation>
    <scope>NUCLEOTIDE SEQUENCE [LARGE SCALE GENOMIC DNA]</scope>
    <source>
        <strain evidence="1 2">66/93</strain>
    </source>
</reference>
<evidence type="ECO:0000313" key="2">
    <source>
        <dbReference type="Proteomes" id="UP001348641"/>
    </source>
</evidence>
<dbReference type="Proteomes" id="UP001348641">
    <property type="component" value="Unassembled WGS sequence"/>
</dbReference>